<name>A0ABS6HAV0_9PROT</name>
<keyword evidence="3 4" id="KW-0732">Signal</keyword>
<dbReference type="Pfam" id="PF00496">
    <property type="entry name" value="SBP_bac_5"/>
    <property type="match status" value="1"/>
</dbReference>
<evidence type="ECO:0000313" key="6">
    <source>
        <dbReference type="EMBL" id="MBU8544450.1"/>
    </source>
</evidence>
<dbReference type="InterPro" id="IPR039424">
    <property type="entry name" value="SBP_5"/>
</dbReference>
<sequence length="517" mass="57237">MRLRASILAIAASLGLSMAAPAGAQEALRIRLNADIRSTDPGVNRDANTDGLVWHVLEGLVALRGDATIAPMLAERVDISADGLTYTFPLRRNVRFHNGQPLTAADVAFAMERYRKRETNWRCRGDLDSAVTRLTAVETPDPHTVVMRLEQPSALFLTMLARPDCGQAGIFHRDSLNPDGSWRAPVGTGPFRLGEWRRGQFVELERFAEYAALSGEPDGLAGNKTPMVDRVRFTIIPDDAAARAALLAGNIDVLPDARTRDLPDLRARPGMSVHSSPSFDLQIILMQTTDPLLRDVRMRRAIALALDVPELVRAVTEGSSRPARAPIPVGSGFHTPAMSEVPARDLAAARRLAQEAGYRGQPIRIVTTRRYEAFYEIAVLAQDMLRDAGINLELEVIEWATQLQRYTRGDYQMMAFGFSARLDPSLSFEMFTGPKATQPRKAWDNPEVQAMLDASMRETDPARRRAIFEAMFRQLMEDVPVVALYSSVTHAVTPASVQGYRSWAVDAPRAWGVRVQR</sequence>
<comment type="similarity">
    <text evidence="2">Belongs to the bacterial solute-binding protein 5 family.</text>
</comment>
<evidence type="ECO:0000256" key="1">
    <source>
        <dbReference type="ARBA" id="ARBA00004418"/>
    </source>
</evidence>
<protein>
    <submittedName>
        <fullName evidence="6">ABC transporter substrate-binding protein</fullName>
    </submittedName>
</protein>
<dbReference type="RefSeq" id="WP_216875726.1">
    <property type="nucleotide sequence ID" value="NZ_JAERQM010000003.1"/>
</dbReference>
<dbReference type="EMBL" id="JAERQM010000003">
    <property type="protein sequence ID" value="MBU8544450.1"/>
    <property type="molecule type" value="Genomic_DNA"/>
</dbReference>
<dbReference type="PIRSF" id="PIRSF002741">
    <property type="entry name" value="MppA"/>
    <property type="match status" value="1"/>
</dbReference>
<gene>
    <name evidence="6" type="ORF">JJQ90_12085</name>
</gene>
<dbReference type="InterPro" id="IPR000914">
    <property type="entry name" value="SBP_5_dom"/>
</dbReference>
<dbReference type="InterPro" id="IPR030678">
    <property type="entry name" value="Peptide/Ni-bd"/>
</dbReference>
<comment type="caution">
    <text evidence="6">The sequence shown here is derived from an EMBL/GenBank/DDBJ whole genome shotgun (WGS) entry which is preliminary data.</text>
</comment>
<comment type="subcellular location">
    <subcellularLocation>
        <location evidence="1">Periplasm</location>
    </subcellularLocation>
</comment>
<evidence type="ECO:0000256" key="4">
    <source>
        <dbReference type="SAM" id="SignalP"/>
    </source>
</evidence>
<feature type="signal peptide" evidence="4">
    <location>
        <begin position="1"/>
        <end position="24"/>
    </location>
</feature>
<evidence type="ECO:0000256" key="2">
    <source>
        <dbReference type="ARBA" id="ARBA00005695"/>
    </source>
</evidence>
<evidence type="ECO:0000259" key="5">
    <source>
        <dbReference type="Pfam" id="PF00496"/>
    </source>
</evidence>
<accession>A0ABS6HAV0</accession>
<dbReference type="Proteomes" id="UP000689967">
    <property type="component" value="Unassembled WGS sequence"/>
</dbReference>
<evidence type="ECO:0000256" key="3">
    <source>
        <dbReference type="ARBA" id="ARBA00022729"/>
    </source>
</evidence>
<dbReference type="PANTHER" id="PTHR30290">
    <property type="entry name" value="PERIPLASMIC BINDING COMPONENT OF ABC TRANSPORTER"/>
    <property type="match status" value="1"/>
</dbReference>
<proteinExistence type="inferred from homology"/>
<feature type="chain" id="PRO_5046745078" evidence="4">
    <location>
        <begin position="25"/>
        <end position="517"/>
    </location>
</feature>
<organism evidence="6 7">
    <name type="scientific">Falsiroseomonas oleicola</name>
    <dbReference type="NCBI Taxonomy" id="2801474"/>
    <lineage>
        <taxon>Bacteria</taxon>
        <taxon>Pseudomonadati</taxon>
        <taxon>Pseudomonadota</taxon>
        <taxon>Alphaproteobacteria</taxon>
        <taxon>Acetobacterales</taxon>
        <taxon>Roseomonadaceae</taxon>
        <taxon>Falsiroseomonas</taxon>
    </lineage>
</organism>
<keyword evidence="7" id="KW-1185">Reference proteome</keyword>
<evidence type="ECO:0000313" key="7">
    <source>
        <dbReference type="Proteomes" id="UP000689967"/>
    </source>
</evidence>
<reference evidence="6 7" key="1">
    <citation type="submission" date="2021-01" db="EMBL/GenBank/DDBJ databases">
        <title>Roseomonas sp. nov, a bacterium isolated from an oil production mixture in Yumen Oilfield.</title>
        <authorList>
            <person name="Wu D."/>
        </authorList>
    </citation>
    <scope>NUCLEOTIDE SEQUENCE [LARGE SCALE GENOMIC DNA]</scope>
    <source>
        <strain evidence="6 7">ROY-5-3</strain>
    </source>
</reference>
<dbReference type="PANTHER" id="PTHR30290:SF38">
    <property type="entry name" value="D,D-DIPEPTIDE-BINDING PERIPLASMIC PROTEIN DDPA-RELATED"/>
    <property type="match status" value="1"/>
</dbReference>
<feature type="domain" description="Solute-binding protein family 5" evidence="5">
    <location>
        <begin position="69"/>
        <end position="435"/>
    </location>
</feature>